<feature type="region of interest" description="Disordered" evidence="1">
    <location>
        <begin position="112"/>
        <end position="140"/>
    </location>
</feature>
<comment type="caution">
    <text evidence="2">The sequence shown here is derived from an EMBL/GenBank/DDBJ whole genome shotgun (WGS) entry which is preliminary data.</text>
</comment>
<organism evidence="2 3">
    <name type="scientific">Roridomyces roridus</name>
    <dbReference type="NCBI Taxonomy" id="1738132"/>
    <lineage>
        <taxon>Eukaryota</taxon>
        <taxon>Fungi</taxon>
        <taxon>Dikarya</taxon>
        <taxon>Basidiomycota</taxon>
        <taxon>Agaricomycotina</taxon>
        <taxon>Agaricomycetes</taxon>
        <taxon>Agaricomycetidae</taxon>
        <taxon>Agaricales</taxon>
        <taxon>Marasmiineae</taxon>
        <taxon>Mycenaceae</taxon>
        <taxon>Roridomyces</taxon>
    </lineage>
</organism>
<reference evidence="2" key="1">
    <citation type="submission" date="2023-03" db="EMBL/GenBank/DDBJ databases">
        <title>Massive genome expansion in bonnet fungi (Mycena s.s.) driven by repeated elements and novel gene families across ecological guilds.</title>
        <authorList>
            <consortium name="Lawrence Berkeley National Laboratory"/>
            <person name="Harder C.B."/>
            <person name="Miyauchi S."/>
            <person name="Viragh M."/>
            <person name="Kuo A."/>
            <person name="Thoen E."/>
            <person name="Andreopoulos B."/>
            <person name="Lu D."/>
            <person name="Skrede I."/>
            <person name="Drula E."/>
            <person name="Henrissat B."/>
            <person name="Morin E."/>
            <person name="Kohler A."/>
            <person name="Barry K."/>
            <person name="LaButti K."/>
            <person name="Morin E."/>
            <person name="Salamov A."/>
            <person name="Lipzen A."/>
            <person name="Mereny Z."/>
            <person name="Hegedus B."/>
            <person name="Baldrian P."/>
            <person name="Stursova M."/>
            <person name="Weitz H."/>
            <person name="Taylor A."/>
            <person name="Grigoriev I.V."/>
            <person name="Nagy L.G."/>
            <person name="Martin F."/>
            <person name="Kauserud H."/>
        </authorList>
    </citation>
    <scope>NUCLEOTIDE SEQUENCE</scope>
    <source>
        <strain evidence="2">9284</strain>
    </source>
</reference>
<dbReference type="AlphaFoldDB" id="A0AAD7BIG0"/>
<evidence type="ECO:0000313" key="2">
    <source>
        <dbReference type="EMBL" id="KAJ7622202.1"/>
    </source>
</evidence>
<accession>A0AAD7BIG0</accession>
<evidence type="ECO:0000313" key="3">
    <source>
        <dbReference type="Proteomes" id="UP001221142"/>
    </source>
</evidence>
<gene>
    <name evidence="2" type="ORF">FB45DRAFT_1061795</name>
</gene>
<dbReference type="EMBL" id="JARKIF010000015">
    <property type="protein sequence ID" value="KAJ7622202.1"/>
    <property type="molecule type" value="Genomic_DNA"/>
</dbReference>
<evidence type="ECO:0000256" key="1">
    <source>
        <dbReference type="SAM" id="MobiDB-lite"/>
    </source>
</evidence>
<dbReference type="Proteomes" id="UP001221142">
    <property type="component" value="Unassembled WGS sequence"/>
</dbReference>
<sequence length="310" mass="33763">MARDSRSSSSSSTIATKKQGHQVRVGLGVYFDTKCIRCAERSGRCERFGSHAQPSPRCLECAMAKSGCSHLPADHPMSRKKLHKGIKKRPVGPGLGIYFDPMYQKFPAVRCERDPTTTSSSVKRPAPHAEPATSASSAHPERLCIKLPDRAQSIPSPERLTIKLPAPAPARALEFHDAGTMTPSMTTRSISPPSSAPVPVVQHTLPKTSIDTRTLLEMTRLDINSLEMAAADSPPGHVFNSRVRPRVQSTRELLASGDVGRLDRMIEELDAAQSVLSAEAAVIKKMADDVEDVRAGIVVLRNRERDGMMQ</sequence>
<protein>
    <submittedName>
        <fullName evidence="2">Uncharacterized protein</fullName>
    </submittedName>
</protein>
<keyword evidence="3" id="KW-1185">Reference proteome</keyword>
<proteinExistence type="predicted"/>
<name>A0AAD7BIG0_9AGAR</name>